<dbReference type="GO" id="GO:0005829">
    <property type="term" value="C:cytosol"/>
    <property type="evidence" value="ECO:0007669"/>
    <property type="project" value="TreeGrafter"/>
</dbReference>
<organism evidence="1 2">
    <name type="scientific">Carnobacterium viridans</name>
    <dbReference type="NCBI Taxonomy" id="174587"/>
    <lineage>
        <taxon>Bacteria</taxon>
        <taxon>Bacillati</taxon>
        <taxon>Bacillota</taxon>
        <taxon>Bacilli</taxon>
        <taxon>Lactobacillales</taxon>
        <taxon>Carnobacteriaceae</taxon>
        <taxon>Carnobacterium</taxon>
    </lineage>
</organism>
<dbReference type="OrthoDB" id="9790031at2"/>
<dbReference type="GO" id="GO:0016791">
    <property type="term" value="F:phosphatase activity"/>
    <property type="evidence" value="ECO:0007669"/>
    <property type="project" value="TreeGrafter"/>
</dbReference>
<dbReference type="NCBIfam" id="TIGR01484">
    <property type="entry name" value="HAD-SF-IIB"/>
    <property type="match status" value="1"/>
</dbReference>
<dbReference type="SFLD" id="SFLDS00003">
    <property type="entry name" value="Haloacid_Dehalogenase"/>
    <property type="match status" value="1"/>
</dbReference>
<evidence type="ECO:0000313" key="1">
    <source>
        <dbReference type="EMBL" id="SDQ12932.1"/>
    </source>
</evidence>
<dbReference type="InterPro" id="IPR000150">
    <property type="entry name" value="Cof"/>
</dbReference>
<keyword evidence="2" id="KW-1185">Reference proteome</keyword>
<dbReference type="InterPro" id="IPR036412">
    <property type="entry name" value="HAD-like_sf"/>
</dbReference>
<sequence>MEENKLIKLIAIDMDGTLLNEQHLVTDKVKKAITKASEAGIRIVLCTGRPVQAVYEYLKELELPQDEEDYVISLNGTVVQKTTTWEIVYSHELNHDHLKQAERLIEPFEMNFTYFDEKEYYYTGAPTEMLQFDADLLGMEKVHLPLEKLPHDLTVFKAMYVASETELDRLASSLPSFIVEYFYPIRSLSYVLELLPKNANKGEALTGLATKLGFSMDEVMAIGDGENDLDMMKVAGTSVAMGNAVDSIKQVAKHETKSNQEDGVAHAIYEWAIQN</sequence>
<dbReference type="PROSITE" id="PS01229">
    <property type="entry name" value="COF_2"/>
    <property type="match status" value="1"/>
</dbReference>
<evidence type="ECO:0008006" key="3">
    <source>
        <dbReference type="Google" id="ProtNLM"/>
    </source>
</evidence>
<dbReference type="GO" id="GO:0000287">
    <property type="term" value="F:magnesium ion binding"/>
    <property type="evidence" value="ECO:0007669"/>
    <property type="project" value="TreeGrafter"/>
</dbReference>
<name>A0A1H0YCU8_9LACT</name>
<dbReference type="SUPFAM" id="SSF56784">
    <property type="entry name" value="HAD-like"/>
    <property type="match status" value="1"/>
</dbReference>
<protein>
    <recommendedName>
        <fullName evidence="3">Sugar-phosphatase</fullName>
    </recommendedName>
</protein>
<dbReference type="NCBIfam" id="TIGR00099">
    <property type="entry name" value="Cof-subfamily"/>
    <property type="match status" value="1"/>
</dbReference>
<dbReference type="InterPro" id="IPR006379">
    <property type="entry name" value="HAD-SF_hydro_IIB"/>
</dbReference>
<dbReference type="InterPro" id="IPR023214">
    <property type="entry name" value="HAD_sf"/>
</dbReference>
<dbReference type="AlphaFoldDB" id="A0A1H0YCU8"/>
<dbReference type="SFLD" id="SFLDG01140">
    <property type="entry name" value="C2.B:_Phosphomannomutase_and_P"/>
    <property type="match status" value="1"/>
</dbReference>
<dbReference type="PROSITE" id="PS01228">
    <property type="entry name" value="COF_1"/>
    <property type="match status" value="1"/>
</dbReference>
<accession>A0A1H0YCU8</accession>
<dbReference type="SFLD" id="SFLDG01144">
    <property type="entry name" value="C2.B.4:_PGP_Like"/>
    <property type="match status" value="1"/>
</dbReference>
<dbReference type="Proteomes" id="UP000199481">
    <property type="component" value="Unassembled WGS sequence"/>
</dbReference>
<gene>
    <name evidence="1" type="ORF">SAMN04487752_0869</name>
</gene>
<dbReference type="Gene3D" id="3.40.50.1000">
    <property type="entry name" value="HAD superfamily/HAD-like"/>
    <property type="match status" value="1"/>
</dbReference>
<evidence type="ECO:0000313" key="2">
    <source>
        <dbReference type="Proteomes" id="UP000199481"/>
    </source>
</evidence>
<proteinExistence type="predicted"/>
<dbReference type="PANTHER" id="PTHR10000:SF8">
    <property type="entry name" value="HAD SUPERFAMILY HYDROLASE-LIKE, TYPE 3"/>
    <property type="match status" value="1"/>
</dbReference>
<dbReference type="EMBL" id="FNJW01000008">
    <property type="protein sequence ID" value="SDQ12932.1"/>
    <property type="molecule type" value="Genomic_DNA"/>
</dbReference>
<dbReference type="CDD" id="cd07516">
    <property type="entry name" value="HAD_Pase"/>
    <property type="match status" value="1"/>
</dbReference>
<dbReference type="PANTHER" id="PTHR10000">
    <property type="entry name" value="PHOSPHOSERINE PHOSPHATASE"/>
    <property type="match status" value="1"/>
</dbReference>
<dbReference type="Gene3D" id="3.30.1240.10">
    <property type="match status" value="1"/>
</dbReference>
<reference evidence="2" key="1">
    <citation type="submission" date="2016-10" db="EMBL/GenBank/DDBJ databases">
        <authorList>
            <person name="Varghese N."/>
            <person name="Submissions S."/>
        </authorList>
    </citation>
    <scope>NUCLEOTIDE SEQUENCE [LARGE SCALE GENOMIC DNA]</scope>
    <source>
        <strain evidence="2">MPL-11</strain>
    </source>
</reference>
<dbReference type="Pfam" id="PF08282">
    <property type="entry name" value="Hydrolase_3"/>
    <property type="match status" value="1"/>
</dbReference>